<accession>A0A0H1RJ07</accession>
<feature type="compositionally biased region" description="Basic and acidic residues" evidence="1">
    <location>
        <begin position="73"/>
        <end position="100"/>
    </location>
</feature>
<dbReference type="AlphaFoldDB" id="A0A0H1RJ07"/>
<dbReference type="Proteomes" id="UP000035489">
    <property type="component" value="Unassembled WGS sequence"/>
</dbReference>
<evidence type="ECO:0000313" key="2">
    <source>
        <dbReference type="EMBL" id="KLK95019.1"/>
    </source>
</evidence>
<name>A0A0H1RJ07_9HYPH</name>
<organism evidence="2 3">
    <name type="scientific">Microvirga vignae</name>
    <dbReference type="NCBI Taxonomy" id="1225564"/>
    <lineage>
        <taxon>Bacteria</taxon>
        <taxon>Pseudomonadati</taxon>
        <taxon>Pseudomonadota</taxon>
        <taxon>Alphaproteobacteria</taxon>
        <taxon>Hyphomicrobiales</taxon>
        <taxon>Methylobacteriaceae</taxon>
        <taxon>Microvirga</taxon>
    </lineage>
</organism>
<keyword evidence="3" id="KW-1185">Reference proteome</keyword>
<protein>
    <submittedName>
        <fullName evidence="2">Uncharacterized protein</fullName>
    </submittedName>
</protein>
<reference evidence="2 3" key="1">
    <citation type="submission" date="2015-05" db="EMBL/GenBank/DDBJ databases">
        <title>Draft genome sequence of Microvirga vignae strain BR3299, a novel nitrogen fixing bacteria isolated from Brazil semi-aired region.</title>
        <authorList>
            <person name="Zilli J.E."/>
            <person name="Passos S.R."/>
            <person name="Leite J."/>
            <person name="Baldani J.I."/>
            <person name="Xavier G.R."/>
            <person name="Rumjaneck N.G."/>
            <person name="Simoes-Araujo J.L."/>
        </authorList>
    </citation>
    <scope>NUCLEOTIDE SEQUENCE [LARGE SCALE GENOMIC DNA]</scope>
    <source>
        <strain evidence="2 3">BR3299</strain>
    </source>
</reference>
<gene>
    <name evidence="2" type="ORF">AA309_00815</name>
</gene>
<sequence length="117" mass="13348">MGWKDRVWNDLADALPVHAKDRTAEDIRQNESVWATLPAAPPIPASLRVRLSVVGRIRQREGFFELEREGALKTRIPDGGKPRQEQQSKQRLHEKEENARSGHRSIQLSYGCLRSPV</sequence>
<comment type="caution">
    <text evidence="2">The sequence shown here is derived from an EMBL/GenBank/DDBJ whole genome shotgun (WGS) entry which is preliminary data.</text>
</comment>
<dbReference type="PATRIC" id="fig|1225564.3.peg.3257"/>
<proteinExistence type="predicted"/>
<feature type="region of interest" description="Disordered" evidence="1">
    <location>
        <begin position="73"/>
        <end position="117"/>
    </location>
</feature>
<evidence type="ECO:0000313" key="3">
    <source>
        <dbReference type="Proteomes" id="UP000035489"/>
    </source>
</evidence>
<evidence type="ECO:0000256" key="1">
    <source>
        <dbReference type="SAM" id="MobiDB-lite"/>
    </source>
</evidence>
<dbReference type="EMBL" id="LCYG01000003">
    <property type="protein sequence ID" value="KLK95019.1"/>
    <property type="molecule type" value="Genomic_DNA"/>
</dbReference>